<dbReference type="GO" id="GO:0016787">
    <property type="term" value="F:hydrolase activity"/>
    <property type="evidence" value="ECO:0007669"/>
    <property type="project" value="UniProtKB-KW"/>
</dbReference>
<dbReference type="PANTHER" id="PTHR10887">
    <property type="entry name" value="DNA2/NAM7 HELICASE FAMILY"/>
    <property type="match status" value="1"/>
</dbReference>
<dbReference type="Gene3D" id="3.40.50.300">
    <property type="entry name" value="P-loop containing nucleotide triphosphate hydrolases"/>
    <property type="match status" value="2"/>
</dbReference>
<dbReference type="FunCoup" id="L2GUR3">
    <property type="interactions" value="33"/>
</dbReference>
<dbReference type="SUPFAM" id="SSF52540">
    <property type="entry name" value="P-loop containing nucleoside triphosphate hydrolases"/>
    <property type="match status" value="1"/>
</dbReference>
<dbReference type="GO" id="GO:0001147">
    <property type="term" value="F:transcription termination site sequence-specific DNA binding"/>
    <property type="evidence" value="ECO:0007669"/>
    <property type="project" value="TreeGrafter"/>
</dbReference>
<reference evidence="10" key="1">
    <citation type="submission" date="2011-03" db="EMBL/GenBank/DDBJ databases">
        <title>The genome sequence of Vavraia culicis strain floridensis.</title>
        <authorList>
            <consortium name="The Broad Institute Genome Sequencing Platform"/>
            <person name="Cuomo C."/>
            <person name="Becnel J."/>
            <person name="Sanscrainte N."/>
            <person name="Young S.K."/>
            <person name="Zeng Q."/>
            <person name="Gargeya S."/>
            <person name="Fitzgerald M."/>
            <person name="Haas B."/>
            <person name="Abouelleil A."/>
            <person name="Alvarado L."/>
            <person name="Arachchi H.M."/>
            <person name="Berlin A."/>
            <person name="Chapman S.B."/>
            <person name="Gearin G."/>
            <person name="Goldberg J."/>
            <person name="Griggs A."/>
            <person name="Gujja S."/>
            <person name="Hansen M."/>
            <person name="Heiman D."/>
            <person name="Howarth C."/>
            <person name="Larimer J."/>
            <person name="Lui A."/>
            <person name="MacDonald P.J.P."/>
            <person name="McCowen C."/>
            <person name="Montmayeur A."/>
            <person name="Murphy C."/>
            <person name="Neiman D."/>
            <person name="Pearson M."/>
            <person name="Priest M."/>
            <person name="Roberts A."/>
            <person name="Saif S."/>
            <person name="Shea T."/>
            <person name="Sisk P."/>
            <person name="Stolte C."/>
            <person name="Sykes S."/>
            <person name="Wortman J."/>
            <person name="Nusbaum C."/>
            <person name="Birren B."/>
        </authorList>
    </citation>
    <scope>NUCLEOTIDE SEQUENCE [LARGE SCALE GENOMIC DNA]</scope>
    <source>
        <strain evidence="10">floridensis</strain>
    </source>
</reference>
<dbReference type="InterPro" id="IPR041679">
    <property type="entry name" value="DNA2/NAM7-like_C"/>
</dbReference>
<evidence type="ECO:0008006" key="11">
    <source>
        <dbReference type="Google" id="ProtNLM"/>
    </source>
</evidence>
<dbReference type="InterPro" id="IPR041677">
    <property type="entry name" value="DNA2/NAM7_AAA_11"/>
</dbReference>
<protein>
    <recommendedName>
        <fullName evidence="11">Helicase ATP-binding domain-containing protein</fullName>
    </recommendedName>
</protein>
<proteinExistence type="inferred from homology"/>
<dbReference type="InterPro" id="IPR045055">
    <property type="entry name" value="DNA2/NAM7-like"/>
</dbReference>
<feature type="region of interest" description="Disordered" evidence="6">
    <location>
        <begin position="805"/>
        <end position="827"/>
    </location>
</feature>
<keyword evidence="10" id="KW-1185">Reference proteome</keyword>
<dbReference type="InterPro" id="IPR027417">
    <property type="entry name" value="P-loop_NTPase"/>
</dbReference>
<dbReference type="VEuPathDB" id="MicrosporidiaDB:VCUG_01150"/>
<dbReference type="HOGENOM" id="CLU_245591_0_0_1"/>
<dbReference type="GeneID" id="19879031"/>
<keyword evidence="2" id="KW-0547">Nucleotide-binding</keyword>
<evidence type="ECO:0000313" key="10">
    <source>
        <dbReference type="Proteomes" id="UP000011081"/>
    </source>
</evidence>
<dbReference type="GO" id="GO:0005694">
    <property type="term" value="C:chromosome"/>
    <property type="evidence" value="ECO:0007669"/>
    <property type="project" value="UniProtKB-ARBA"/>
</dbReference>
<dbReference type="Pfam" id="PF13086">
    <property type="entry name" value="AAA_11"/>
    <property type="match status" value="2"/>
</dbReference>
<dbReference type="GO" id="GO:0006369">
    <property type="term" value="P:termination of RNA polymerase II transcription"/>
    <property type="evidence" value="ECO:0007669"/>
    <property type="project" value="TreeGrafter"/>
</dbReference>
<dbReference type="OMA" id="WHRICIT"/>
<keyword evidence="5" id="KW-0067">ATP-binding</keyword>
<dbReference type="CDD" id="cd18042">
    <property type="entry name" value="DEXXQc_SETX"/>
    <property type="match status" value="1"/>
</dbReference>
<evidence type="ECO:0000256" key="3">
    <source>
        <dbReference type="ARBA" id="ARBA00022801"/>
    </source>
</evidence>
<dbReference type="PANTHER" id="PTHR10887:SF495">
    <property type="entry name" value="HELICASE SENATAXIN ISOFORM X1-RELATED"/>
    <property type="match status" value="1"/>
</dbReference>
<comment type="similarity">
    <text evidence="1">Belongs to the DNA2/NAM7 helicase family.</text>
</comment>
<dbReference type="FunFam" id="3.40.50.300:FF:000326">
    <property type="entry name" value="P-loop containing nucleoside triphosphate hydrolase"/>
    <property type="match status" value="1"/>
</dbReference>
<evidence type="ECO:0000256" key="4">
    <source>
        <dbReference type="ARBA" id="ARBA00022806"/>
    </source>
</evidence>
<dbReference type="InParanoid" id="L2GUR3"/>
<dbReference type="EMBL" id="GL877419">
    <property type="protein sequence ID" value="ELA47381.1"/>
    <property type="molecule type" value="Genomic_DNA"/>
</dbReference>
<dbReference type="RefSeq" id="XP_008074170.1">
    <property type="nucleotide sequence ID" value="XM_008075979.1"/>
</dbReference>
<feature type="domain" description="DNA2/NAM7 helicase-like C-terminal" evidence="8">
    <location>
        <begin position="1349"/>
        <end position="1536"/>
    </location>
</feature>
<evidence type="ECO:0000259" key="8">
    <source>
        <dbReference type="Pfam" id="PF13087"/>
    </source>
</evidence>
<evidence type="ECO:0000259" key="7">
    <source>
        <dbReference type="Pfam" id="PF13086"/>
    </source>
</evidence>
<accession>L2GUR3</accession>
<evidence type="ECO:0000256" key="1">
    <source>
        <dbReference type="ARBA" id="ARBA00007913"/>
    </source>
</evidence>
<dbReference type="GO" id="GO:0016604">
    <property type="term" value="C:nuclear body"/>
    <property type="evidence" value="ECO:0007669"/>
    <property type="project" value="TreeGrafter"/>
</dbReference>
<dbReference type="InterPro" id="IPR047187">
    <property type="entry name" value="SF1_C_Upf1"/>
</dbReference>
<gene>
    <name evidence="9" type="ORF">VCUG_01150</name>
</gene>
<dbReference type="Pfam" id="PF13087">
    <property type="entry name" value="AAA_12"/>
    <property type="match status" value="1"/>
</dbReference>
<sequence length="1568" mass="182159">MGKMLKILRAQDSFDGTDLEKMATKIIQSQHFWCTETELPAFLIASIHLFKTHTDILKNLEKAFAWLNECPECLIAYYKLRENLSNKNNEDILQDLDDKRLFRMMNSCTHISTTTLTEILTYNWKCMRICELKYKFVQQLKEFYRKENLVFSKMSFSLILLTQCAEPDLLGYVYKIFRYLNRQKLLYLHSGPGEWNYLLEYTKTDERFVPSHSLIVKYGWLMSILIYIGLESTYCTDEIVPIIDSIYRQTNDVNLRTMCFRVASAYLLRNGSEIKGLDVIYQSIFDTINAGNDRLCTNNVFLKDINYVLISQFRVFCKLRYDKQFYEYYSQKPEYTEAFTRQIILNYDLIGDFVLFIDQYDFFVDIFSKIVDKEQADEEEKKFVEACIDRFIGSIYKSLRNNNFDAVLYHSLFTKWHRICITTTRNNHLFNPFIYLFIFDVEKAFSAYQGSEKLLDIYKLFKKSALEILGENKEPLSDEIHFYSLLVKSDFSTYNVQSLMFSKNDQHVLTRVLKKMNVYFDRFRNYPKCFTKMLKIMGKLQFVDYETYTELFNLLWHRKNTKNILKPLIVLLPRVKVRGNVKETFLYDLDWIIVLEKLDIKLGGDIEEFIVAFYSWLRINSIGTFPSYKRTRIRNLAGHFGIFLVDESRKAKNTVLPRVKHVKNVPNKFLEEANCRLEKKAAVVELDKVRAAKKRHPSKMIEPKAVYCDEGAHQPNATAKTEVEQTEEQDFRENFFLASDKTDELEFYDVLLNVSEQTAEIPRIASTQIAAGRETGVLAEVLAKEDESNTNDEELESSFLVSTVPSNMEESESFSEITTPERENAEQNGNLESLRKVDENNVKLIGMDSKIDQVQPLSPDYQLASSHDSDIVLLTNAEQCTRQWVDPKKAALSYLGDESIYGRLNSQGIRRNVARQVATEIKCVNDFYKNVLGFNLTDKKQITCSKNIPSKFETYDEYFRVFEPLLLNECRDNLLKGIAEAVVGSKKYATLVKQTFQIEYTELTFVIERTLPDFEVLLFAYSDDNKRPKKILEMGDDNYFIGLIIDCQQGKKPSVTVRTRSTFKRPRQHTEFVYYDVCCFSSFFREYVALYKLQHLPILPSVLASKNAETAPLVDDVGLVEQVVQKMYGLNKSQQNAIKHVYMSPSFFSLIHGPPGTGKTKMIVSLIESLFNAQIVSVLKSKMFITNREPRVLICAPSNAAVDELARRINDLHLKDRDVKRLQVLRIGVQNNIDDNLKMLTLDCIIKRELEEKRNGMNLMNLEVTNSERAKRKCELLKRSNVVCATLSSSAKELIKVANIDFDILIIDEACQSVETSTLIPLKFNPIKVVLVGDPKQLPPTLISKHKPYEQSLFARLQKTYPSVLLNVQYRMHPLIVEFPNQYFYRARLLTHKSIQKRQNPYENVIPPISFIQINGEEKTDNCFSFYNIEEAQYIGSIISELMEQVKNYDFFNKIGIITPYKAQMKKIKEVLLSIRQDIFDFVCVNTVDGFQGQEKDVILISTVKSKNMGFLSDVRRINVSITRAKHSLIIIGNSKVLSSSGAWKSMLNHYGKKNFVFNHYKSIFIKK</sequence>
<feature type="domain" description="DNA2/NAM7 helicase helicase" evidence="7">
    <location>
        <begin position="1267"/>
        <end position="1345"/>
    </location>
</feature>
<evidence type="ECO:0000313" key="9">
    <source>
        <dbReference type="EMBL" id="ELA47381.1"/>
    </source>
</evidence>
<feature type="compositionally biased region" description="Polar residues" evidence="6">
    <location>
        <begin position="805"/>
        <end position="818"/>
    </location>
</feature>
<feature type="domain" description="DNA2/NAM7 helicase helicase" evidence="7">
    <location>
        <begin position="1130"/>
        <end position="1257"/>
    </location>
</feature>
<keyword evidence="3" id="KW-0378">Hydrolase</keyword>
<dbReference type="GO" id="GO:0004386">
    <property type="term" value="F:helicase activity"/>
    <property type="evidence" value="ECO:0007669"/>
    <property type="project" value="UniProtKB-KW"/>
</dbReference>
<keyword evidence="4" id="KW-0347">Helicase</keyword>
<evidence type="ECO:0000256" key="6">
    <source>
        <dbReference type="SAM" id="MobiDB-lite"/>
    </source>
</evidence>
<dbReference type="CDD" id="cd18808">
    <property type="entry name" value="SF1_C_Upf1"/>
    <property type="match status" value="1"/>
</dbReference>
<name>L2GUR3_VAVCU</name>
<evidence type="ECO:0000256" key="2">
    <source>
        <dbReference type="ARBA" id="ARBA00022741"/>
    </source>
</evidence>
<dbReference type="Proteomes" id="UP000011081">
    <property type="component" value="Unassembled WGS sequence"/>
</dbReference>
<organism evidence="9 10">
    <name type="scientific">Vavraia culicis (isolate floridensis)</name>
    <name type="common">Microsporidian parasite</name>
    <dbReference type="NCBI Taxonomy" id="948595"/>
    <lineage>
        <taxon>Eukaryota</taxon>
        <taxon>Fungi</taxon>
        <taxon>Fungi incertae sedis</taxon>
        <taxon>Microsporidia</taxon>
        <taxon>Pleistophoridae</taxon>
        <taxon>Vavraia</taxon>
    </lineage>
</organism>
<dbReference type="OrthoDB" id="6513042at2759"/>
<dbReference type="STRING" id="948595.L2GUR3"/>
<dbReference type="GO" id="GO:0005524">
    <property type="term" value="F:ATP binding"/>
    <property type="evidence" value="ECO:0007669"/>
    <property type="project" value="UniProtKB-KW"/>
</dbReference>
<evidence type="ECO:0000256" key="5">
    <source>
        <dbReference type="ARBA" id="ARBA00022840"/>
    </source>
</evidence>